<name>A0A3M0KWW4_HIRRU</name>
<organism evidence="1 2">
    <name type="scientific">Hirundo rustica rustica</name>
    <dbReference type="NCBI Taxonomy" id="333673"/>
    <lineage>
        <taxon>Eukaryota</taxon>
        <taxon>Metazoa</taxon>
        <taxon>Chordata</taxon>
        <taxon>Craniata</taxon>
        <taxon>Vertebrata</taxon>
        <taxon>Euteleostomi</taxon>
        <taxon>Archelosauria</taxon>
        <taxon>Archosauria</taxon>
        <taxon>Dinosauria</taxon>
        <taxon>Saurischia</taxon>
        <taxon>Theropoda</taxon>
        <taxon>Coelurosauria</taxon>
        <taxon>Aves</taxon>
        <taxon>Neognathae</taxon>
        <taxon>Neoaves</taxon>
        <taxon>Telluraves</taxon>
        <taxon>Australaves</taxon>
        <taxon>Passeriformes</taxon>
        <taxon>Sylvioidea</taxon>
        <taxon>Hirundinidae</taxon>
        <taxon>Hirundo</taxon>
    </lineage>
</organism>
<evidence type="ECO:0000313" key="2">
    <source>
        <dbReference type="Proteomes" id="UP000269221"/>
    </source>
</evidence>
<reference evidence="1 2" key="1">
    <citation type="submission" date="2018-07" db="EMBL/GenBank/DDBJ databases">
        <title>A high quality draft genome assembly of the barn swallow (H. rustica rustica).</title>
        <authorList>
            <person name="Formenti G."/>
            <person name="Chiara M."/>
            <person name="Poveda L."/>
            <person name="Francoijs K.-J."/>
            <person name="Bonisoli-Alquati A."/>
            <person name="Canova L."/>
            <person name="Gianfranceschi L."/>
            <person name="Horner D.S."/>
            <person name="Saino N."/>
        </authorList>
    </citation>
    <scope>NUCLEOTIDE SEQUENCE [LARGE SCALE GENOMIC DNA]</scope>
    <source>
        <strain evidence="1">Chelidonia</strain>
        <tissue evidence="1">Blood</tissue>
    </source>
</reference>
<proteinExistence type="predicted"/>
<sequence>MDPVGPLGPAQDTVCPQADELKTLIAKYEMAIICPKQVQTAECPLNSTQQYSSLLNCRSNKQQGTGPREKLFELGKRAEGPGTGRQLWTVLEGSLSDWEEVMIVALAPVLFYVFINDLVPESTCLLMEFADDMVLGQRGVLQENKGMIVINKL</sequence>
<accession>A0A3M0KWW4</accession>
<gene>
    <name evidence="1" type="ORF">DUI87_07458</name>
</gene>
<dbReference type="AlphaFoldDB" id="A0A3M0KWW4"/>
<dbReference type="Proteomes" id="UP000269221">
    <property type="component" value="Unassembled WGS sequence"/>
</dbReference>
<dbReference type="EMBL" id="QRBI01000104">
    <property type="protein sequence ID" value="RMC15270.1"/>
    <property type="molecule type" value="Genomic_DNA"/>
</dbReference>
<evidence type="ECO:0008006" key="3">
    <source>
        <dbReference type="Google" id="ProtNLM"/>
    </source>
</evidence>
<evidence type="ECO:0000313" key="1">
    <source>
        <dbReference type="EMBL" id="RMC15270.1"/>
    </source>
</evidence>
<keyword evidence="2" id="KW-1185">Reference proteome</keyword>
<comment type="caution">
    <text evidence="1">The sequence shown here is derived from an EMBL/GenBank/DDBJ whole genome shotgun (WGS) entry which is preliminary data.</text>
</comment>
<protein>
    <recommendedName>
        <fullName evidence="3">Reverse transcriptase domain-containing protein</fullName>
    </recommendedName>
</protein>